<dbReference type="HOGENOM" id="CLU_1548410_0_0_1"/>
<dbReference type="EMBL" id="KI276006">
    <property type="protein sequence ID" value="ESA21955.1"/>
    <property type="molecule type" value="Genomic_DNA"/>
</dbReference>
<dbReference type="AlphaFoldDB" id="U9UNI2"/>
<organism evidence="1">
    <name type="scientific">Rhizophagus irregularis (strain DAOM 181602 / DAOM 197198 / MUCL 43194)</name>
    <name type="common">Arbuscular mycorrhizal fungus</name>
    <name type="synonym">Glomus intraradices</name>
    <dbReference type="NCBI Taxonomy" id="747089"/>
    <lineage>
        <taxon>Eukaryota</taxon>
        <taxon>Fungi</taxon>
        <taxon>Fungi incertae sedis</taxon>
        <taxon>Mucoromycota</taxon>
        <taxon>Glomeromycotina</taxon>
        <taxon>Glomeromycetes</taxon>
        <taxon>Glomerales</taxon>
        <taxon>Glomeraceae</taxon>
        <taxon>Rhizophagus</taxon>
    </lineage>
</organism>
<protein>
    <submittedName>
        <fullName evidence="1">Uncharacterized protein</fullName>
    </submittedName>
</protein>
<gene>
    <name evidence="1" type="ORF">GLOINDRAFT_91627</name>
</gene>
<sequence>MCVLTEHDLILLDCCDIVDSATGYLLEFFAYMASSHLFKCAALSEAFEISKINLFSSRTNMVQHWRPVCEDFKKRMNIEKDKPDDKNPIIGFGINIEIASVFLKVKLGECLQCYQQKKPVTPSKIENIPIGEYMDKRQFDFLEISWPNVDFRIFYLRSSFLNILYMDKAHQDI</sequence>
<name>U9UNI2_RHIID</name>
<proteinExistence type="predicted"/>
<reference evidence="1" key="1">
    <citation type="submission" date="2013-07" db="EMBL/GenBank/DDBJ databases">
        <title>The genome of an arbuscular mycorrhizal fungus provides insights into the evolution of the oldest plant symbiosis.</title>
        <authorList>
            <consortium name="DOE Joint Genome Institute"/>
            <person name="Tisserant E."/>
            <person name="Malbreil M."/>
            <person name="Kuo A."/>
            <person name="Kohler A."/>
            <person name="Symeonidi A."/>
            <person name="Balestrini R."/>
            <person name="Charron P."/>
            <person name="Duensing N."/>
            <person name="Frei-dit-Frey N."/>
            <person name="Gianinazzi-Pearson V."/>
            <person name="Gilbert B."/>
            <person name="Handa Y."/>
            <person name="Hijri M."/>
            <person name="Kaul R."/>
            <person name="Kawaguchi M."/>
            <person name="Krajinski F."/>
            <person name="Lammers P."/>
            <person name="Lapierre D."/>
            <person name="Masclaux F.G."/>
            <person name="Murat C."/>
            <person name="Morin E."/>
            <person name="Ndikumana S."/>
            <person name="Pagni M."/>
            <person name="Petitpierre D."/>
            <person name="Requena N."/>
            <person name="Rosikiewicz P."/>
            <person name="Riley R."/>
            <person name="Saito K."/>
            <person name="San Clemente H."/>
            <person name="Shapiro H."/>
            <person name="van Tuinen D."/>
            <person name="Becard G."/>
            <person name="Bonfante P."/>
            <person name="Paszkowski U."/>
            <person name="Shachar-Hill Y."/>
            <person name="Young J.P."/>
            <person name="Sanders I.R."/>
            <person name="Henrissat B."/>
            <person name="Rensing S.A."/>
            <person name="Grigoriev I.V."/>
            <person name="Corradi N."/>
            <person name="Roux C."/>
            <person name="Martin F."/>
        </authorList>
    </citation>
    <scope>NUCLEOTIDE SEQUENCE</scope>
    <source>
        <strain evidence="1">DAOM 197198</strain>
    </source>
</reference>
<dbReference type="VEuPathDB" id="FungiDB:RhiirFUN_010286"/>
<accession>U9UNI2</accession>
<evidence type="ECO:0000313" key="1">
    <source>
        <dbReference type="EMBL" id="ESA21955.1"/>
    </source>
</evidence>